<name>A0A8S0VZ93_CYCAE</name>
<dbReference type="Pfam" id="PF00789">
    <property type="entry name" value="UBX"/>
    <property type="match status" value="1"/>
</dbReference>
<dbReference type="Gene3D" id="3.10.20.90">
    <property type="entry name" value="Phosphatidylinositol 3-kinase Catalytic Subunit, Chain A, domain 1"/>
    <property type="match status" value="1"/>
</dbReference>
<evidence type="ECO:0000259" key="2">
    <source>
        <dbReference type="PROSITE" id="PS50033"/>
    </source>
</evidence>
<feature type="region of interest" description="Disordered" evidence="1">
    <location>
        <begin position="1"/>
        <end position="26"/>
    </location>
</feature>
<dbReference type="PANTHER" id="PTHR46467">
    <property type="entry name" value="TETHER CONTAINING UBX DOMAIN FOR GLUT4"/>
    <property type="match status" value="1"/>
</dbReference>
<dbReference type="InterPro" id="IPR001012">
    <property type="entry name" value="UBX_dom"/>
</dbReference>
<keyword evidence="4" id="KW-1185">Reference proteome</keyword>
<reference evidence="3 4" key="1">
    <citation type="submission" date="2020-01" db="EMBL/GenBank/DDBJ databases">
        <authorList>
            <person name="Gupta K D."/>
        </authorList>
    </citation>
    <scope>NUCLEOTIDE SEQUENCE [LARGE SCALE GENOMIC DNA]</scope>
</reference>
<dbReference type="OrthoDB" id="440781at2759"/>
<dbReference type="SMART" id="SM00166">
    <property type="entry name" value="UBX"/>
    <property type="match status" value="1"/>
</dbReference>
<sequence length="241" mass="26546">MPSGSQPSSSATPNPPAEPPLPTDFKIYRAPNRSQLQLGSLPPLSDDYFKPTTADLQAAQATLSARTQALVNAPLQLRKDREAELQAKRDRWPETRIRIKFTDGIQLEKSFTSTSKIRVVYAFVRSCLREDTKPIKFVLYQPPKYELKVSDPKVRDQSLATLQLAPSSVLLLRFEDDRLNHVNVPAPLDSAVLSQAIDLPPPPASVEDAPTKPAPSTSKPSSSGTSKGEIKVPKWLKLGKK</sequence>
<evidence type="ECO:0000256" key="1">
    <source>
        <dbReference type="SAM" id="MobiDB-lite"/>
    </source>
</evidence>
<evidence type="ECO:0000313" key="4">
    <source>
        <dbReference type="Proteomes" id="UP000467700"/>
    </source>
</evidence>
<dbReference type="GO" id="GO:0005634">
    <property type="term" value="C:nucleus"/>
    <property type="evidence" value="ECO:0007669"/>
    <property type="project" value="TreeGrafter"/>
</dbReference>
<feature type="compositionally biased region" description="Low complexity" evidence="1">
    <location>
        <begin position="1"/>
        <end position="12"/>
    </location>
</feature>
<evidence type="ECO:0000313" key="3">
    <source>
        <dbReference type="EMBL" id="CAA7268164.1"/>
    </source>
</evidence>
<protein>
    <recommendedName>
        <fullName evidence="2">UBX domain-containing protein</fullName>
    </recommendedName>
</protein>
<feature type="compositionally biased region" description="Low complexity" evidence="1">
    <location>
        <begin position="214"/>
        <end position="227"/>
    </location>
</feature>
<feature type="region of interest" description="Disordered" evidence="1">
    <location>
        <begin position="196"/>
        <end position="241"/>
    </location>
</feature>
<dbReference type="PANTHER" id="PTHR46467:SF1">
    <property type="entry name" value="TETHER CONTAINING UBX DOMAIN FOR GLUT4"/>
    <property type="match status" value="1"/>
</dbReference>
<dbReference type="InterPro" id="IPR029071">
    <property type="entry name" value="Ubiquitin-like_domsf"/>
</dbReference>
<dbReference type="AlphaFoldDB" id="A0A8S0VZ93"/>
<accession>A0A8S0VZ93</accession>
<dbReference type="Proteomes" id="UP000467700">
    <property type="component" value="Unassembled WGS sequence"/>
</dbReference>
<comment type="caution">
    <text evidence="3">The sequence shown here is derived from an EMBL/GenBank/DDBJ whole genome shotgun (WGS) entry which is preliminary data.</text>
</comment>
<dbReference type="EMBL" id="CACVBS010000066">
    <property type="protein sequence ID" value="CAA7268164.1"/>
    <property type="molecule type" value="Genomic_DNA"/>
</dbReference>
<gene>
    <name evidence="3" type="ORF">AAE3_LOCUS10381</name>
</gene>
<dbReference type="SUPFAM" id="SSF54236">
    <property type="entry name" value="Ubiquitin-like"/>
    <property type="match status" value="1"/>
</dbReference>
<dbReference type="GO" id="GO:0005737">
    <property type="term" value="C:cytoplasm"/>
    <property type="evidence" value="ECO:0007669"/>
    <property type="project" value="TreeGrafter"/>
</dbReference>
<organism evidence="3 4">
    <name type="scientific">Cyclocybe aegerita</name>
    <name type="common">Black poplar mushroom</name>
    <name type="synonym">Agrocybe aegerita</name>
    <dbReference type="NCBI Taxonomy" id="1973307"/>
    <lineage>
        <taxon>Eukaryota</taxon>
        <taxon>Fungi</taxon>
        <taxon>Dikarya</taxon>
        <taxon>Basidiomycota</taxon>
        <taxon>Agaricomycotina</taxon>
        <taxon>Agaricomycetes</taxon>
        <taxon>Agaricomycetidae</taxon>
        <taxon>Agaricales</taxon>
        <taxon>Agaricineae</taxon>
        <taxon>Bolbitiaceae</taxon>
        <taxon>Cyclocybe</taxon>
    </lineage>
</organism>
<feature type="domain" description="UBX" evidence="2">
    <location>
        <begin position="90"/>
        <end position="172"/>
    </location>
</feature>
<dbReference type="GO" id="GO:0006886">
    <property type="term" value="P:intracellular protein transport"/>
    <property type="evidence" value="ECO:0007669"/>
    <property type="project" value="TreeGrafter"/>
</dbReference>
<dbReference type="PROSITE" id="PS50033">
    <property type="entry name" value="UBX"/>
    <property type="match status" value="1"/>
</dbReference>
<proteinExistence type="predicted"/>
<feature type="compositionally biased region" description="Pro residues" evidence="1">
    <location>
        <begin position="13"/>
        <end position="22"/>
    </location>
</feature>
<dbReference type="GO" id="GO:0012506">
    <property type="term" value="C:vesicle membrane"/>
    <property type="evidence" value="ECO:0007669"/>
    <property type="project" value="TreeGrafter"/>
</dbReference>